<proteinExistence type="inferred from homology"/>
<comment type="caution">
    <text evidence="19">Lacks conserved residue(s) required for the propagation of feature annotation.</text>
</comment>
<evidence type="ECO:0000256" key="11">
    <source>
        <dbReference type="ARBA" id="ARBA00022842"/>
    </source>
</evidence>
<comment type="catalytic activity">
    <reaction evidence="17 19">
        <text>alpha-ribazole + adenosylcob(III)inamide-GDP = adenosylcob(III)alamin + GMP + H(+)</text>
        <dbReference type="Rhea" id="RHEA:16049"/>
        <dbReference type="ChEBI" id="CHEBI:10329"/>
        <dbReference type="ChEBI" id="CHEBI:15378"/>
        <dbReference type="ChEBI" id="CHEBI:18408"/>
        <dbReference type="ChEBI" id="CHEBI:58115"/>
        <dbReference type="ChEBI" id="CHEBI:60487"/>
        <dbReference type="EC" id="2.7.8.26"/>
    </reaction>
</comment>
<keyword evidence="7 19" id="KW-1003">Cell membrane</keyword>
<sequence length="257" mass="26619">MDLITDMMRSLAFLSRISVASSWFDRFSGKLADSVRGFPLAGVVLSLPAVIIILICNAFDLPESISAILAVTALIVATGALHEDGLADVADGFFGGATAERRLEIMKDSSNGSYGTLALILTILLRIALLATIIDEVSLFQVVLIVIGTEAASRGLLVKFWQILPSARNGGVADTAGIPDASAANFALISAAIIGVITFGIAGGLLAITLAAALTTLVFFGFSRLCRDKIGGQTGDTLGAIQQLTAITLQLGLVIAL</sequence>
<evidence type="ECO:0000256" key="7">
    <source>
        <dbReference type="ARBA" id="ARBA00022475"/>
    </source>
</evidence>
<evidence type="ECO:0000256" key="4">
    <source>
        <dbReference type="ARBA" id="ARBA00010561"/>
    </source>
</evidence>
<comment type="caution">
    <text evidence="20">The sequence shown here is derived from an EMBL/GenBank/DDBJ whole genome shotgun (WGS) entry which is preliminary data.</text>
</comment>
<evidence type="ECO:0000256" key="10">
    <source>
        <dbReference type="ARBA" id="ARBA00022692"/>
    </source>
</evidence>
<keyword evidence="12 19" id="KW-1133">Transmembrane helix</keyword>
<dbReference type="EC" id="2.7.8.26" evidence="5 19"/>
<name>A0ABU0SG69_9HYPH</name>
<dbReference type="Pfam" id="PF02654">
    <property type="entry name" value="CobS"/>
    <property type="match status" value="1"/>
</dbReference>
<organism evidence="20 21">
    <name type="scientific">Phyllobacterium ifriqiyense</name>
    <dbReference type="NCBI Taxonomy" id="314238"/>
    <lineage>
        <taxon>Bacteria</taxon>
        <taxon>Pseudomonadati</taxon>
        <taxon>Pseudomonadota</taxon>
        <taxon>Alphaproteobacteria</taxon>
        <taxon>Hyphomicrobiales</taxon>
        <taxon>Phyllobacteriaceae</taxon>
        <taxon>Phyllobacterium</taxon>
    </lineage>
</organism>
<evidence type="ECO:0000256" key="12">
    <source>
        <dbReference type="ARBA" id="ARBA00022989"/>
    </source>
</evidence>
<keyword evidence="11 19" id="KW-0460">Magnesium</keyword>
<evidence type="ECO:0000256" key="17">
    <source>
        <dbReference type="ARBA" id="ARBA00048623"/>
    </source>
</evidence>
<dbReference type="Proteomes" id="UP001237780">
    <property type="component" value="Unassembled WGS sequence"/>
</dbReference>
<evidence type="ECO:0000256" key="6">
    <source>
        <dbReference type="ARBA" id="ARBA00015850"/>
    </source>
</evidence>
<comment type="cofactor">
    <cofactor evidence="1 19">
        <name>Mg(2+)</name>
        <dbReference type="ChEBI" id="CHEBI:18420"/>
    </cofactor>
</comment>
<evidence type="ECO:0000256" key="16">
    <source>
        <dbReference type="ARBA" id="ARBA00032853"/>
    </source>
</evidence>
<gene>
    <name evidence="19" type="primary">cobS</name>
    <name evidence="20" type="ORF">QFZ34_004653</name>
</gene>
<dbReference type="PANTHER" id="PTHR34148:SF1">
    <property type="entry name" value="ADENOSYLCOBINAMIDE-GDP RIBAZOLETRANSFERASE"/>
    <property type="match status" value="1"/>
</dbReference>
<evidence type="ECO:0000256" key="18">
    <source>
        <dbReference type="ARBA" id="ARBA00049504"/>
    </source>
</evidence>
<accession>A0ABU0SG69</accession>
<keyword evidence="13 19" id="KW-0472">Membrane</keyword>
<feature type="transmembrane region" description="Helical" evidence="19">
    <location>
        <begin position="187"/>
        <end position="220"/>
    </location>
</feature>
<evidence type="ECO:0000256" key="2">
    <source>
        <dbReference type="ARBA" id="ARBA00004651"/>
    </source>
</evidence>
<evidence type="ECO:0000256" key="9">
    <source>
        <dbReference type="ARBA" id="ARBA00022679"/>
    </source>
</evidence>
<comment type="pathway">
    <text evidence="3 19">Cofactor biosynthesis; adenosylcobalamin biosynthesis; adenosylcobalamin from cob(II)yrinate a,c-diamide: step 7/7.</text>
</comment>
<feature type="transmembrane region" description="Helical" evidence="19">
    <location>
        <begin position="38"/>
        <end position="59"/>
    </location>
</feature>
<evidence type="ECO:0000256" key="15">
    <source>
        <dbReference type="ARBA" id="ARBA00032605"/>
    </source>
</evidence>
<feature type="transmembrane region" description="Helical" evidence="19">
    <location>
        <begin position="112"/>
        <end position="134"/>
    </location>
</feature>
<protein>
    <recommendedName>
        <fullName evidence="6 19">Adenosylcobinamide-GDP ribazoletransferase</fullName>
        <ecNumber evidence="5 19">2.7.8.26</ecNumber>
    </recommendedName>
    <alternativeName>
        <fullName evidence="16 19">Cobalamin synthase</fullName>
    </alternativeName>
    <alternativeName>
        <fullName evidence="15 19">Cobalamin-5'-phosphate synthase</fullName>
    </alternativeName>
</protein>
<keyword evidence="8 19" id="KW-0169">Cobalamin biosynthesis</keyword>
<evidence type="ECO:0000313" key="20">
    <source>
        <dbReference type="EMBL" id="MDQ0999471.1"/>
    </source>
</evidence>
<comment type="subcellular location">
    <subcellularLocation>
        <location evidence="2 19">Cell membrane</location>
        <topology evidence="2 19">Multi-pass membrane protein</topology>
    </subcellularLocation>
</comment>
<evidence type="ECO:0000256" key="19">
    <source>
        <dbReference type="HAMAP-Rule" id="MF_00719"/>
    </source>
</evidence>
<dbReference type="PANTHER" id="PTHR34148">
    <property type="entry name" value="ADENOSYLCOBINAMIDE-GDP RIBAZOLETRANSFERASE"/>
    <property type="match status" value="1"/>
</dbReference>
<evidence type="ECO:0000256" key="3">
    <source>
        <dbReference type="ARBA" id="ARBA00004663"/>
    </source>
</evidence>
<keyword evidence="9 19" id="KW-0808">Transferase</keyword>
<keyword evidence="21" id="KW-1185">Reference proteome</keyword>
<evidence type="ECO:0000256" key="8">
    <source>
        <dbReference type="ARBA" id="ARBA00022573"/>
    </source>
</evidence>
<evidence type="ECO:0000256" key="1">
    <source>
        <dbReference type="ARBA" id="ARBA00001946"/>
    </source>
</evidence>
<dbReference type="EMBL" id="JAUSZT010000003">
    <property type="protein sequence ID" value="MDQ0999471.1"/>
    <property type="molecule type" value="Genomic_DNA"/>
</dbReference>
<comment type="similarity">
    <text evidence="4 19">Belongs to the CobS family.</text>
</comment>
<dbReference type="HAMAP" id="MF_00719">
    <property type="entry name" value="CobS"/>
    <property type="match status" value="1"/>
</dbReference>
<dbReference type="InterPro" id="IPR003805">
    <property type="entry name" value="CobS"/>
</dbReference>
<comment type="function">
    <text evidence="14 19">Joins adenosylcobinamide-GDP and alpha-ribazole to generate adenosylcobalamin (Ado-cobalamin). Also synthesizes adenosylcobalamin 5'-phosphate from adenosylcobinamide-GDP and alpha-ribazole 5'-phosphate.</text>
</comment>
<reference evidence="20 21" key="1">
    <citation type="submission" date="2023-07" db="EMBL/GenBank/DDBJ databases">
        <title>Comparative genomics of wheat-associated soil bacteria to identify genetic determinants of phenazine resistance.</title>
        <authorList>
            <person name="Mouncey N."/>
        </authorList>
    </citation>
    <scope>NUCLEOTIDE SEQUENCE [LARGE SCALE GENOMIC DNA]</scope>
    <source>
        <strain evidence="20 21">W4I11</strain>
    </source>
</reference>
<keyword evidence="10 19" id="KW-0812">Transmembrane</keyword>
<dbReference type="RefSeq" id="WP_307285803.1">
    <property type="nucleotide sequence ID" value="NZ_JAUSZT010000003.1"/>
</dbReference>
<comment type="catalytic activity">
    <reaction evidence="18 19">
        <text>alpha-ribazole 5'-phosphate + adenosylcob(III)inamide-GDP = adenosylcob(III)alamin 5'-phosphate + GMP + H(+)</text>
        <dbReference type="Rhea" id="RHEA:23560"/>
        <dbReference type="ChEBI" id="CHEBI:15378"/>
        <dbReference type="ChEBI" id="CHEBI:57918"/>
        <dbReference type="ChEBI" id="CHEBI:58115"/>
        <dbReference type="ChEBI" id="CHEBI:60487"/>
        <dbReference type="ChEBI" id="CHEBI:60493"/>
        <dbReference type="EC" id="2.7.8.26"/>
    </reaction>
</comment>
<evidence type="ECO:0000256" key="14">
    <source>
        <dbReference type="ARBA" id="ARBA00025228"/>
    </source>
</evidence>
<evidence type="ECO:0000256" key="5">
    <source>
        <dbReference type="ARBA" id="ARBA00013200"/>
    </source>
</evidence>
<evidence type="ECO:0000313" key="21">
    <source>
        <dbReference type="Proteomes" id="UP001237780"/>
    </source>
</evidence>
<dbReference type="GO" id="GO:0051073">
    <property type="term" value="F:adenosylcobinamide-GDP ribazoletransferase activity"/>
    <property type="evidence" value="ECO:0007669"/>
    <property type="project" value="UniProtKB-EC"/>
</dbReference>
<evidence type="ECO:0000256" key="13">
    <source>
        <dbReference type="ARBA" id="ARBA00023136"/>
    </source>
</evidence>